<dbReference type="Gene3D" id="3.80.10.10">
    <property type="entry name" value="Ribonuclease Inhibitor"/>
    <property type="match status" value="1"/>
</dbReference>
<dbReference type="Proteomes" id="UP000006514">
    <property type="component" value="Unassembled WGS sequence"/>
</dbReference>
<evidence type="ECO:0000313" key="1">
    <source>
        <dbReference type="EMBL" id="EJD41397.1"/>
    </source>
</evidence>
<organism evidence="1 2">
    <name type="scientific">Auricularia subglabra (strain TFB-10046 / SS5)</name>
    <name type="common">White-rot fungus</name>
    <name type="synonym">Auricularia delicata (strain TFB10046)</name>
    <dbReference type="NCBI Taxonomy" id="717982"/>
    <lineage>
        <taxon>Eukaryota</taxon>
        <taxon>Fungi</taxon>
        <taxon>Dikarya</taxon>
        <taxon>Basidiomycota</taxon>
        <taxon>Agaricomycotina</taxon>
        <taxon>Agaricomycetes</taxon>
        <taxon>Auriculariales</taxon>
        <taxon>Auriculariaceae</taxon>
        <taxon>Auricularia</taxon>
    </lineage>
</organism>
<dbReference type="KEGG" id="adl:AURDEDRAFT_169558"/>
<dbReference type="AlphaFoldDB" id="J0WYS7"/>
<sequence length="343" mass="38682">MLFPNVTRVHLRSLIVPDALFQHLRLCRVSRLDLLFCDVRGVSLSGHAEHAGVGAFKELKELHFNDVWWNRDFSLNDLISAPHLRHLDISHSRDFSSQFGLCSVVSRATDLRLIIHPGIEIDSVASFLGLFPRVTWLLVRGTQPLLQSCRPAFNALVPGLVELDGPFSTTSSILAEGRPVETIRLYHPIMDVTPPTIDDARAIAAGLLLSTTPIVGMYMCALRVSDYAVVLPEFRRNFQLLRKLHIVTDDDETGSELLEWIAENLKDDLTRLEDLIIGNEHILPNSGYFRRTTPALPKTMGCVNHVLALSVSSPRLRMVLLPGRRYVYRSQGHWDREMVPLDD</sequence>
<evidence type="ECO:0008006" key="3">
    <source>
        <dbReference type="Google" id="ProtNLM"/>
    </source>
</evidence>
<keyword evidence="2" id="KW-1185">Reference proteome</keyword>
<gene>
    <name evidence="1" type="ORF">AURDEDRAFT_169558</name>
</gene>
<evidence type="ECO:0000313" key="2">
    <source>
        <dbReference type="Proteomes" id="UP000006514"/>
    </source>
</evidence>
<protein>
    <recommendedName>
        <fullName evidence="3">F-box domain-containing protein</fullName>
    </recommendedName>
</protein>
<dbReference type="InParanoid" id="J0WYS7"/>
<proteinExistence type="predicted"/>
<accession>J0WYS7</accession>
<dbReference type="SUPFAM" id="SSF52047">
    <property type="entry name" value="RNI-like"/>
    <property type="match status" value="1"/>
</dbReference>
<dbReference type="InterPro" id="IPR032675">
    <property type="entry name" value="LRR_dom_sf"/>
</dbReference>
<reference evidence="2" key="1">
    <citation type="journal article" date="2012" name="Science">
        <title>The Paleozoic origin of enzymatic lignin decomposition reconstructed from 31 fungal genomes.</title>
        <authorList>
            <person name="Floudas D."/>
            <person name="Binder M."/>
            <person name="Riley R."/>
            <person name="Barry K."/>
            <person name="Blanchette R.A."/>
            <person name="Henrissat B."/>
            <person name="Martinez A.T."/>
            <person name="Otillar R."/>
            <person name="Spatafora J.W."/>
            <person name="Yadav J.S."/>
            <person name="Aerts A."/>
            <person name="Benoit I."/>
            <person name="Boyd A."/>
            <person name="Carlson A."/>
            <person name="Copeland A."/>
            <person name="Coutinho P.M."/>
            <person name="de Vries R.P."/>
            <person name="Ferreira P."/>
            <person name="Findley K."/>
            <person name="Foster B."/>
            <person name="Gaskell J."/>
            <person name="Glotzer D."/>
            <person name="Gorecki P."/>
            <person name="Heitman J."/>
            <person name="Hesse C."/>
            <person name="Hori C."/>
            <person name="Igarashi K."/>
            <person name="Jurgens J.A."/>
            <person name="Kallen N."/>
            <person name="Kersten P."/>
            <person name="Kohler A."/>
            <person name="Kuees U."/>
            <person name="Kumar T.K.A."/>
            <person name="Kuo A."/>
            <person name="LaButti K."/>
            <person name="Larrondo L.F."/>
            <person name="Lindquist E."/>
            <person name="Ling A."/>
            <person name="Lombard V."/>
            <person name="Lucas S."/>
            <person name="Lundell T."/>
            <person name="Martin R."/>
            <person name="McLaughlin D.J."/>
            <person name="Morgenstern I."/>
            <person name="Morin E."/>
            <person name="Murat C."/>
            <person name="Nagy L.G."/>
            <person name="Nolan M."/>
            <person name="Ohm R.A."/>
            <person name="Patyshakuliyeva A."/>
            <person name="Rokas A."/>
            <person name="Ruiz-Duenas F.J."/>
            <person name="Sabat G."/>
            <person name="Salamov A."/>
            <person name="Samejima M."/>
            <person name="Schmutz J."/>
            <person name="Slot J.C."/>
            <person name="St John F."/>
            <person name="Stenlid J."/>
            <person name="Sun H."/>
            <person name="Sun S."/>
            <person name="Syed K."/>
            <person name="Tsang A."/>
            <person name="Wiebenga A."/>
            <person name="Young D."/>
            <person name="Pisabarro A."/>
            <person name="Eastwood D.C."/>
            <person name="Martin F."/>
            <person name="Cullen D."/>
            <person name="Grigoriev I.V."/>
            <person name="Hibbett D.S."/>
        </authorList>
    </citation>
    <scope>NUCLEOTIDE SEQUENCE [LARGE SCALE GENOMIC DNA]</scope>
    <source>
        <strain evidence="2">TFB10046</strain>
    </source>
</reference>
<name>J0WYS7_AURST</name>
<dbReference type="EMBL" id="JH687793">
    <property type="protein sequence ID" value="EJD41397.1"/>
    <property type="molecule type" value="Genomic_DNA"/>
</dbReference>